<sequence>MLAGGRVQQAKQIAHIAKALQTATVGNSTATAAADPLQGTKQGGARSWATVAAGLSVPPPAARTVRTWTSATGEIHREYLTPTSEREITIKLHDSTRGDDKDGKAVKSWLQGSMANHPKALINHHINWAIHQGATSPEASVDTPMADSIPVAPKPYSGIEVDSAVFLKSGDIQVYTTFVAQAKALIEYADQWVKFVGSKAKVVVPTFGVVIHGLPTSTFSQNQLPEKAQQLKALNAGLIQDSTITYMGWLTKEGATKPISSLVVEFSHPGPANKLILSGCVWSNETHPVERYDKACRIKQCLRCQKYGHITTQCAAARDICGFCSDPHNTRKYPVRTVRGPPKCSNCRHQHPAWNPKCDYRKRERQRVQDALKNKTTYWPQALVHAPPATETPGTTTTTPTTQGPPAPPALEGPPKNPLASSTTPAPTPVAAPVAAPATAPTPTTTLEPVTATATLEPATTTATLERPPRETPAQSLASLLQQAQDRATREQLARDTANTANSPPQQPPPAPHRPPKPPNPLRKPRQHLLPRQHLPEQSSNRSRSTTPGSLLRRG</sequence>
<accession>A0AAW0QK89</accession>
<dbReference type="EMBL" id="JAQQWP010000010">
    <property type="protein sequence ID" value="KAK8097336.1"/>
    <property type="molecule type" value="Genomic_DNA"/>
</dbReference>
<feature type="compositionally biased region" description="Pro residues" evidence="1">
    <location>
        <begin position="403"/>
        <end position="417"/>
    </location>
</feature>
<keyword evidence="3" id="KW-1185">Reference proteome</keyword>
<proteinExistence type="predicted"/>
<evidence type="ECO:0008006" key="4">
    <source>
        <dbReference type="Google" id="ProtNLM"/>
    </source>
</evidence>
<evidence type="ECO:0000313" key="3">
    <source>
        <dbReference type="Proteomes" id="UP001392437"/>
    </source>
</evidence>
<feature type="compositionally biased region" description="Pro residues" evidence="1">
    <location>
        <begin position="505"/>
        <end position="522"/>
    </location>
</feature>
<organism evidence="2 3">
    <name type="scientific">Apiospora kogelbergensis</name>
    <dbReference type="NCBI Taxonomy" id="1337665"/>
    <lineage>
        <taxon>Eukaryota</taxon>
        <taxon>Fungi</taxon>
        <taxon>Dikarya</taxon>
        <taxon>Ascomycota</taxon>
        <taxon>Pezizomycotina</taxon>
        <taxon>Sordariomycetes</taxon>
        <taxon>Xylariomycetidae</taxon>
        <taxon>Amphisphaeriales</taxon>
        <taxon>Apiosporaceae</taxon>
        <taxon>Apiospora</taxon>
    </lineage>
</organism>
<feature type="region of interest" description="Disordered" evidence="1">
    <location>
        <begin position="378"/>
        <end position="555"/>
    </location>
</feature>
<gene>
    <name evidence="2" type="ORF">PG999_013280</name>
</gene>
<evidence type="ECO:0000256" key="1">
    <source>
        <dbReference type="SAM" id="MobiDB-lite"/>
    </source>
</evidence>
<feature type="compositionally biased region" description="Low complexity" evidence="1">
    <location>
        <begin position="386"/>
        <end position="402"/>
    </location>
</feature>
<comment type="caution">
    <text evidence="2">The sequence shown here is derived from an EMBL/GenBank/DDBJ whole genome shotgun (WGS) entry which is preliminary data.</text>
</comment>
<dbReference type="Proteomes" id="UP001392437">
    <property type="component" value="Unassembled WGS sequence"/>
</dbReference>
<feature type="compositionally biased region" description="Low complexity" evidence="1">
    <location>
        <begin position="418"/>
        <end position="485"/>
    </location>
</feature>
<feature type="compositionally biased region" description="Polar residues" evidence="1">
    <location>
        <begin position="536"/>
        <end position="549"/>
    </location>
</feature>
<name>A0AAW0QK89_9PEZI</name>
<dbReference type="AlphaFoldDB" id="A0AAW0QK89"/>
<reference evidence="2 3" key="1">
    <citation type="submission" date="2023-01" db="EMBL/GenBank/DDBJ databases">
        <title>Analysis of 21 Apiospora genomes using comparative genomics revels a genus with tremendous synthesis potential of carbohydrate active enzymes and secondary metabolites.</title>
        <authorList>
            <person name="Sorensen T."/>
        </authorList>
    </citation>
    <scope>NUCLEOTIDE SEQUENCE [LARGE SCALE GENOMIC DNA]</scope>
    <source>
        <strain evidence="2 3">CBS 117206</strain>
    </source>
</reference>
<protein>
    <recommendedName>
        <fullName evidence="4">CCHC-type domain-containing protein</fullName>
    </recommendedName>
</protein>
<evidence type="ECO:0000313" key="2">
    <source>
        <dbReference type="EMBL" id="KAK8097336.1"/>
    </source>
</evidence>